<evidence type="ECO:0000259" key="2">
    <source>
        <dbReference type="PROSITE" id="PS50812"/>
    </source>
</evidence>
<evidence type="ECO:0000313" key="4">
    <source>
        <dbReference type="Proteomes" id="UP001385951"/>
    </source>
</evidence>
<sequence>MRNFQQQLQQRQHTFLMDPASIVLAKVKGYPAWPAMVLDESILPENVLKSKTKSKNIAVRFFSDDTYIWIKLGDLKPLSKEQIDEALGKMVAKGIKTKKEGLLKEAYELCQNPPDMAEFVRWGSKGPPEYIEEEPEPEEFEMEPEEEDEIEEPPKKRKKPGPKPKGKPGPKPKGKPGPKPKVKPGPKGKPGPKPKAKPAPPKEVEFDDDWGLDDINEYNYEDGNYIFQDEKKQIEFNSQFPSASEISESLNKYQDHFEPINDTLVDLLMQETINEALINKQLDKLSGILTADFPKSIFIKSALYKVMLVTLHKPQESFANTNLRNKISGILQDYLDLLVASITKEQLEPESTLPDPNLPAPQQDQLTVSNGTPIQV</sequence>
<evidence type="ECO:0000313" key="3">
    <source>
        <dbReference type="EMBL" id="KAK7679278.1"/>
    </source>
</evidence>
<dbReference type="Proteomes" id="UP001385951">
    <property type="component" value="Unassembled WGS sequence"/>
</dbReference>
<dbReference type="InterPro" id="IPR000313">
    <property type="entry name" value="PWWP_dom"/>
</dbReference>
<dbReference type="PROSITE" id="PS50812">
    <property type="entry name" value="PWWP"/>
    <property type="match status" value="1"/>
</dbReference>
<proteinExistence type="predicted"/>
<dbReference type="AlphaFoldDB" id="A0AAW0FP05"/>
<dbReference type="SMART" id="SM00293">
    <property type="entry name" value="PWWP"/>
    <property type="match status" value="1"/>
</dbReference>
<feature type="domain" description="PWWP" evidence="2">
    <location>
        <begin position="19"/>
        <end position="81"/>
    </location>
</feature>
<dbReference type="Pfam" id="PF00855">
    <property type="entry name" value="PWWP"/>
    <property type="match status" value="1"/>
</dbReference>
<keyword evidence="4" id="KW-1185">Reference proteome</keyword>
<comment type="caution">
    <text evidence="3">The sequence shown here is derived from an EMBL/GenBank/DDBJ whole genome shotgun (WGS) entry which is preliminary data.</text>
</comment>
<feature type="compositionally biased region" description="Acidic residues" evidence="1">
    <location>
        <begin position="130"/>
        <end position="151"/>
    </location>
</feature>
<gene>
    <name evidence="3" type="ORF">QCA50_017665</name>
</gene>
<dbReference type="SUPFAM" id="SSF63748">
    <property type="entry name" value="Tudor/PWWP/MBT"/>
    <property type="match status" value="1"/>
</dbReference>
<dbReference type="InterPro" id="IPR035503">
    <property type="entry name" value="IOC4-like_PWWP"/>
</dbReference>
<feature type="region of interest" description="Disordered" evidence="1">
    <location>
        <begin position="120"/>
        <end position="209"/>
    </location>
</feature>
<dbReference type="CDD" id="cd05840">
    <property type="entry name" value="PWWP_ScIOC4-like"/>
    <property type="match status" value="1"/>
</dbReference>
<accession>A0AAW0FP05</accession>
<feature type="compositionally biased region" description="Polar residues" evidence="1">
    <location>
        <begin position="360"/>
        <end position="376"/>
    </location>
</feature>
<feature type="compositionally biased region" description="Basic residues" evidence="1">
    <location>
        <begin position="155"/>
        <end position="196"/>
    </location>
</feature>
<evidence type="ECO:0000256" key="1">
    <source>
        <dbReference type="SAM" id="MobiDB-lite"/>
    </source>
</evidence>
<name>A0AAW0FP05_9APHY</name>
<organism evidence="3 4">
    <name type="scientific">Cerrena zonata</name>
    <dbReference type="NCBI Taxonomy" id="2478898"/>
    <lineage>
        <taxon>Eukaryota</taxon>
        <taxon>Fungi</taxon>
        <taxon>Dikarya</taxon>
        <taxon>Basidiomycota</taxon>
        <taxon>Agaricomycotina</taxon>
        <taxon>Agaricomycetes</taxon>
        <taxon>Polyporales</taxon>
        <taxon>Cerrenaceae</taxon>
        <taxon>Cerrena</taxon>
    </lineage>
</organism>
<protein>
    <recommendedName>
        <fullName evidence="2">PWWP domain-containing protein</fullName>
    </recommendedName>
</protein>
<reference evidence="3 4" key="1">
    <citation type="submission" date="2022-09" db="EMBL/GenBank/DDBJ databases">
        <authorList>
            <person name="Palmer J.M."/>
        </authorList>
    </citation>
    <scope>NUCLEOTIDE SEQUENCE [LARGE SCALE GENOMIC DNA]</scope>
    <source>
        <strain evidence="3 4">DSM 7382</strain>
    </source>
</reference>
<dbReference type="EMBL" id="JASBNA010000061">
    <property type="protein sequence ID" value="KAK7679278.1"/>
    <property type="molecule type" value="Genomic_DNA"/>
</dbReference>
<dbReference type="Gene3D" id="2.30.30.140">
    <property type="match status" value="1"/>
</dbReference>
<feature type="region of interest" description="Disordered" evidence="1">
    <location>
        <begin position="348"/>
        <end position="376"/>
    </location>
</feature>